<reference evidence="2 3" key="1">
    <citation type="submission" date="2020-08" db="EMBL/GenBank/DDBJ databases">
        <title>Sequencing the genomes of 1000 actinobacteria strains.</title>
        <authorList>
            <person name="Klenk H.-P."/>
        </authorList>
    </citation>
    <scope>NUCLEOTIDE SEQUENCE [LARGE SCALE GENOMIC DNA]</scope>
    <source>
        <strain evidence="2 3">DSM 43675</strain>
    </source>
</reference>
<feature type="transmembrane region" description="Helical" evidence="1">
    <location>
        <begin position="103"/>
        <end position="125"/>
    </location>
</feature>
<dbReference type="RefSeq" id="WP_185031826.1">
    <property type="nucleotide sequence ID" value="NZ_JACHMQ010000001.1"/>
</dbReference>
<comment type="caution">
    <text evidence="2">The sequence shown here is derived from an EMBL/GenBank/DDBJ whole genome shotgun (WGS) entry which is preliminary data.</text>
</comment>
<keyword evidence="3" id="KW-1185">Reference proteome</keyword>
<name>A0A7X0L2L4_9ACTN</name>
<evidence type="ECO:0000256" key="1">
    <source>
        <dbReference type="SAM" id="Phobius"/>
    </source>
</evidence>
<feature type="transmembrane region" description="Helical" evidence="1">
    <location>
        <begin position="71"/>
        <end position="91"/>
    </location>
</feature>
<protein>
    <submittedName>
        <fullName evidence="2">Uncharacterized protein</fullName>
    </submittedName>
</protein>
<dbReference type="AlphaFoldDB" id="A0A7X0L2L4"/>
<gene>
    <name evidence="2" type="ORF">BKA00_006682</name>
</gene>
<accession>A0A7X0L2L4</accession>
<evidence type="ECO:0000313" key="3">
    <source>
        <dbReference type="Proteomes" id="UP000546324"/>
    </source>
</evidence>
<keyword evidence="1" id="KW-1133">Transmembrane helix</keyword>
<evidence type="ECO:0000313" key="2">
    <source>
        <dbReference type="EMBL" id="MBB6399768.1"/>
    </source>
</evidence>
<proteinExistence type="predicted"/>
<keyword evidence="1" id="KW-0472">Membrane</keyword>
<feature type="transmembrane region" description="Helical" evidence="1">
    <location>
        <begin position="47"/>
        <end position="64"/>
    </location>
</feature>
<keyword evidence="1" id="KW-0812">Transmembrane</keyword>
<organism evidence="2 3">
    <name type="scientific">Actinomadura coerulea</name>
    <dbReference type="NCBI Taxonomy" id="46159"/>
    <lineage>
        <taxon>Bacteria</taxon>
        <taxon>Bacillati</taxon>
        <taxon>Actinomycetota</taxon>
        <taxon>Actinomycetes</taxon>
        <taxon>Streptosporangiales</taxon>
        <taxon>Thermomonosporaceae</taxon>
        <taxon>Actinomadura</taxon>
    </lineage>
</organism>
<dbReference type="EMBL" id="JACHMQ010000001">
    <property type="protein sequence ID" value="MBB6399768.1"/>
    <property type="molecule type" value="Genomic_DNA"/>
</dbReference>
<dbReference type="Proteomes" id="UP000546324">
    <property type="component" value="Unassembled WGS sequence"/>
</dbReference>
<sequence length="134" mass="13500">MVRVLGAWGAALAVWLLGFSIVARLAAGAGGGGEPLSDLDRILRLDLPWILVSVSMVVVAGAVQRDRTRRARWLASVLAVPLLALLAGVAAPVGGDADALSAVLYVAEGVAGAAGGLALAALFGAGREELGGYW</sequence>